<dbReference type="InterPro" id="IPR036890">
    <property type="entry name" value="HATPase_C_sf"/>
</dbReference>
<accession>K9WS19</accession>
<name>K9WS19_9NOST</name>
<keyword evidence="5" id="KW-0902">Two-component regulatory system</keyword>
<dbReference type="InterPro" id="IPR029016">
    <property type="entry name" value="GAF-like_dom_sf"/>
</dbReference>
<dbReference type="PANTHER" id="PTHR43065">
    <property type="entry name" value="SENSOR HISTIDINE KINASE"/>
    <property type="match status" value="1"/>
</dbReference>
<dbReference type="GO" id="GO:0000155">
    <property type="term" value="F:phosphorelay sensor kinase activity"/>
    <property type="evidence" value="ECO:0007669"/>
    <property type="project" value="InterPro"/>
</dbReference>
<dbReference type="CDD" id="cd00130">
    <property type="entry name" value="PAS"/>
    <property type="match status" value="2"/>
</dbReference>
<dbReference type="InterPro" id="IPR003594">
    <property type="entry name" value="HATPase_dom"/>
</dbReference>
<evidence type="ECO:0000259" key="6">
    <source>
        <dbReference type="PROSITE" id="PS50109"/>
    </source>
</evidence>
<keyword evidence="4" id="KW-0418">Kinase</keyword>
<dbReference type="SMART" id="SM00065">
    <property type="entry name" value="GAF"/>
    <property type="match status" value="2"/>
</dbReference>
<evidence type="ECO:0000313" key="10">
    <source>
        <dbReference type="Proteomes" id="UP000010475"/>
    </source>
</evidence>
<dbReference type="Pfam" id="PF13426">
    <property type="entry name" value="PAS_9"/>
    <property type="match status" value="1"/>
</dbReference>
<dbReference type="Gene3D" id="3.30.565.10">
    <property type="entry name" value="Histidine kinase-like ATPase, C-terminal domain"/>
    <property type="match status" value="1"/>
</dbReference>
<comment type="catalytic activity">
    <reaction evidence="1">
        <text>ATP + protein L-histidine = ADP + protein N-phospho-L-histidine.</text>
        <dbReference type="EC" id="2.7.13.3"/>
    </reaction>
</comment>
<dbReference type="Proteomes" id="UP000010475">
    <property type="component" value="Chromosome"/>
</dbReference>
<dbReference type="SUPFAM" id="SSF55874">
    <property type="entry name" value="ATPase domain of HSP90 chaperone/DNA topoisomerase II/histidine kinase"/>
    <property type="match status" value="1"/>
</dbReference>
<protein>
    <recommendedName>
        <fullName evidence="2">histidine kinase</fullName>
        <ecNumber evidence="2">2.7.13.3</ecNumber>
    </recommendedName>
</protein>
<evidence type="ECO:0000256" key="3">
    <source>
        <dbReference type="ARBA" id="ARBA00022553"/>
    </source>
</evidence>
<dbReference type="InterPro" id="IPR003018">
    <property type="entry name" value="GAF"/>
</dbReference>
<dbReference type="InterPro" id="IPR003661">
    <property type="entry name" value="HisK_dim/P_dom"/>
</dbReference>
<dbReference type="GO" id="GO:0006355">
    <property type="term" value="P:regulation of DNA-templated transcription"/>
    <property type="evidence" value="ECO:0007669"/>
    <property type="project" value="InterPro"/>
</dbReference>
<dbReference type="Pfam" id="PF01590">
    <property type="entry name" value="GAF"/>
    <property type="match status" value="2"/>
</dbReference>
<dbReference type="InterPro" id="IPR013655">
    <property type="entry name" value="PAS_fold_3"/>
</dbReference>
<dbReference type="SUPFAM" id="SSF55785">
    <property type="entry name" value="PYP-like sensor domain (PAS domain)"/>
    <property type="match status" value="2"/>
</dbReference>
<dbReference type="SMART" id="SM00091">
    <property type="entry name" value="PAS"/>
    <property type="match status" value="2"/>
</dbReference>
<dbReference type="InterPro" id="IPR000700">
    <property type="entry name" value="PAS-assoc_C"/>
</dbReference>
<dbReference type="SMART" id="SM00387">
    <property type="entry name" value="HATPase_c"/>
    <property type="match status" value="1"/>
</dbReference>
<feature type="domain" description="Histidine kinase" evidence="6">
    <location>
        <begin position="652"/>
        <end position="912"/>
    </location>
</feature>
<proteinExistence type="predicted"/>
<dbReference type="Gene3D" id="3.30.450.20">
    <property type="entry name" value="PAS domain"/>
    <property type="match status" value="2"/>
</dbReference>
<dbReference type="RefSeq" id="WP_015206269.1">
    <property type="nucleotide sequence ID" value="NC_019757.1"/>
</dbReference>
<dbReference type="eggNOG" id="COG4191">
    <property type="taxonomic scope" value="Bacteria"/>
</dbReference>
<keyword evidence="3" id="KW-0597">Phosphoprotein</keyword>
<evidence type="ECO:0000256" key="4">
    <source>
        <dbReference type="ARBA" id="ARBA00022777"/>
    </source>
</evidence>
<dbReference type="Gene3D" id="1.10.287.130">
    <property type="match status" value="1"/>
</dbReference>
<dbReference type="InterPro" id="IPR000014">
    <property type="entry name" value="PAS"/>
</dbReference>
<dbReference type="InterPro" id="IPR001610">
    <property type="entry name" value="PAC"/>
</dbReference>
<dbReference type="Gene3D" id="3.30.450.40">
    <property type="match status" value="2"/>
</dbReference>
<reference evidence="9 10" key="1">
    <citation type="submission" date="2012-06" db="EMBL/GenBank/DDBJ databases">
        <title>Finished chromosome of genome of Cylindrospermum stagnale PCC 7417.</title>
        <authorList>
            <consortium name="US DOE Joint Genome Institute"/>
            <person name="Gugger M."/>
            <person name="Coursin T."/>
            <person name="Rippka R."/>
            <person name="Tandeau De Marsac N."/>
            <person name="Huntemann M."/>
            <person name="Wei C.-L."/>
            <person name="Han J."/>
            <person name="Detter J.C."/>
            <person name="Han C."/>
            <person name="Tapia R."/>
            <person name="Chen A."/>
            <person name="Kyrpides N."/>
            <person name="Mavromatis K."/>
            <person name="Markowitz V."/>
            <person name="Szeto E."/>
            <person name="Ivanova N."/>
            <person name="Pagani I."/>
            <person name="Pati A."/>
            <person name="Goodwin L."/>
            <person name="Nordberg H.P."/>
            <person name="Cantor M.N."/>
            <person name="Hua S.X."/>
            <person name="Woyke T."/>
            <person name="Kerfeld C.A."/>
        </authorList>
    </citation>
    <scope>NUCLEOTIDE SEQUENCE [LARGE SCALE GENOMIC DNA]</scope>
    <source>
        <strain evidence="9 10">PCC 7417</strain>
    </source>
</reference>
<dbReference type="PANTHER" id="PTHR43065:SF50">
    <property type="entry name" value="HISTIDINE KINASE"/>
    <property type="match status" value="1"/>
</dbReference>
<dbReference type="STRING" id="56107.Cylst_0685"/>
<dbReference type="EMBL" id="CP003642">
    <property type="protein sequence ID" value="AFZ23013.1"/>
    <property type="molecule type" value="Genomic_DNA"/>
</dbReference>
<dbReference type="KEGG" id="csg:Cylst_0685"/>
<dbReference type="PROSITE" id="PS50112">
    <property type="entry name" value="PAS"/>
    <property type="match status" value="2"/>
</dbReference>
<dbReference type="SMART" id="SM00086">
    <property type="entry name" value="PAC"/>
    <property type="match status" value="2"/>
</dbReference>
<dbReference type="PROSITE" id="PS50109">
    <property type="entry name" value="HIS_KIN"/>
    <property type="match status" value="1"/>
</dbReference>
<dbReference type="GO" id="GO:0005524">
    <property type="term" value="F:ATP binding"/>
    <property type="evidence" value="ECO:0007669"/>
    <property type="project" value="UniProtKB-KW"/>
</dbReference>
<evidence type="ECO:0000256" key="5">
    <source>
        <dbReference type="ARBA" id="ARBA00023012"/>
    </source>
</evidence>
<dbReference type="Pfam" id="PF08447">
    <property type="entry name" value="PAS_3"/>
    <property type="match status" value="1"/>
</dbReference>
<organism evidence="9 10">
    <name type="scientific">Cylindrospermum stagnale PCC 7417</name>
    <dbReference type="NCBI Taxonomy" id="56107"/>
    <lineage>
        <taxon>Bacteria</taxon>
        <taxon>Bacillati</taxon>
        <taxon>Cyanobacteriota</taxon>
        <taxon>Cyanophyceae</taxon>
        <taxon>Nostocales</taxon>
        <taxon>Nostocaceae</taxon>
        <taxon>Cylindrospermum</taxon>
    </lineage>
</organism>
<dbReference type="OrthoDB" id="441640at2"/>
<dbReference type="AlphaFoldDB" id="K9WS19"/>
<gene>
    <name evidence="9" type="ORF">Cylst_0685</name>
</gene>
<evidence type="ECO:0000313" key="9">
    <source>
        <dbReference type="EMBL" id="AFZ23013.1"/>
    </source>
</evidence>
<feature type="domain" description="PAS" evidence="7">
    <location>
        <begin position="139"/>
        <end position="183"/>
    </location>
</feature>
<evidence type="ECO:0000256" key="2">
    <source>
        <dbReference type="ARBA" id="ARBA00012438"/>
    </source>
</evidence>
<dbReference type="SMART" id="SM00388">
    <property type="entry name" value="HisKA"/>
    <property type="match status" value="1"/>
</dbReference>
<keyword evidence="10" id="KW-1185">Reference proteome</keyword>
<evidence type="ECO:0000259" key="8">
    <source>
        <dbReference type="PROSITE" id="PS50113"/>
    </source>
</evidence>
<dbReference type="Pfam" id="PF02518">
    <property type="entry name" value="HATPase_c"/>
    <property type="match status" value="1"/>
</dbReference>
<dbReference type="HOGENOM" id="CLU_000445_114_39_3"/>
<dbReference type="InterPro" id="IPR035965">
    <property type="entry name" value="PAS-like_dom_sf"/>
</dbReference>
<keyword evidence="4" id="KW-0808">Transferase</keyword>
<dbReference type="PATRIC" id="fig|56107.3.peg.767"/>
<dbReference type="eggNOG" id="COG2202">
    <property type="taxonomic scope" value="Bacteria"/>
</dbReference>
<dbReference type="EC" id="2.7.13.3" evidence="2"/>
<dbReference type="PROSITE" id="PS50113">
    <property type="entry name" value="PAC"/>
    <property type="match status" value="1"/>
</dbReference>
<evidence type="ECO:0000259" key="7">
    <source>
        <dbReference type="PROSITE" id="PS50112"/>
    </source>
</evidence>
<dbReference type="InterPro" id="IPR036097">
    <property type="entry name" value="HisK_dim/P_sf"/>
</dbReference>
<evidence type="ECO:0000256" key="1">
    <source>
        <dbReference type="ARBA" id="ARBA00000085"/>
    </source>
</evidence>
<feature type="domain" description="PAS" evidence="7">
    <location>
        <begin position="14"/>
        <end position="71"/>
    </location>
</feature>
<dbReference type="NCBIfam" id="TIGR00229">
    <property type="entry name" value="sensory_box"/>
    <property type="match status" value="2"/>
</dbReference>
<dbReference type="PRINTS" id="PR00344">
    <property type="entry name" value="BCTRLSENSOR"/>
</dbReference>
<dbReference type="SUPFAM" id="SSF47384">
    <property type="entry name" value="Homodimeric domain of signal transducing histidine kinase"/>
    <property type="match status" value="1"/>
</dbReference>
<sequence length="912" mass="103612">MIKKNKSKSKYELAEEKYSRFFSLSIDLLCIAGFDGYFKTVNPSWTKTLGWSTNKLLANTFIDFVHPEDRENTILHTKTLAKGMDSINFENRYLCEDGSYKWLSWNATAYIEEQLIYAVAHDITPQKENEIALQKNIKELEALRFALDAHSLVAITDVEGIITYANEQFCKISKYSQAELLGQDHRIINSGYHSKEFFRDLWRTIAQGKLWKGEMKNKAKDGTFYWVDTLIVPVLNPDGKPHQYIAIRSDITDRKLSELALLERSRLSLLSAEVSLALSQRGTLPEILQNCSNTMSQYLDVAFIGIWTFGQETNQLQLQAGIHCTDANCDILTDFLDYPNHMVVANDAISSITQNHQAILNEEVLINNQGIFLDSTFSIFRLCAYPLIVEQQLIGIMALFSQQLFTEPTHNLLNWIANNIAVAVDRIWAREELLSRREALLLRLSSEIRSSLDVDTILETAVNEIRSLFQIDRCYFLWYLPNSSPPSLTITHEARDSRLPAMLGKLSPQKSNYLAKMLIRQELICIDDVHTNFLTDHHLDYNTEELLSEFNIASQLLLPIKSNSEELGAIVCSHCSGERVWNNSEIVLLQAVTDQLAIAINQAQIYAQSRAATLAAQTQTEKLTETLHKLQQTQAQLIQHEKMSSLGQLVAGVAHEINNPVNFIHGNLSYANEYFDDLLELLHLYQQHYPHPDPEIQDLSEEIDLEFLTSDLSKLLSSMKIGTNRIREIVLNLRNFSRLDEAEKKLVDIHEGIDNTLFILHHRWKNTGNGLGISIIKDYGNLPLIDCYPGQLNQVFMNILTNAIDALEDLVIQRNNGQDNYQELPLPTIRISTAILENNFVSIQISDNGIGISEEVRKKLFDPFFTTKPVGKGTGLGLSISYQIVVEKHGGILECFSEPGQGTEFWIQIPIN</sequence>
<dbReference type="InterPro" id="IPR004358">
    <property type="entry name" value="Sig_transdc_His_kin-like_C"/>
</dbReference>
<feature type="domain" description="PAC" evidence="8">
    <location>
        <begin position="211"/>
        <end position="263"/>
    </location>
</feature>
<dbReference type="CDD" id="cd00082">
    <property type="entry name" value="HisKA"/>
    <property type="match status" value="1"/>
</dbReference>
<dbReference type="SUPFAM" id="SSF55781">
    <property type="entry name" value="GAF domain-like"/>
    <property type="match status" value="2"/>
</dbReference>
<dbReference type="InterPro" id="IPR005467">
    <property type="entry name" value="His_kinase_dom"/>
</dbReference>
<dbReference type="eggNOG" id="COG2203">
    <property type="taxonomic scope" value="Bacteria"/>
</dbReference>